<dbReference type="SUPFAM" id="SSF53137">
    <property type="entry name" value="Translational machinery components"/>
    <property type="match status" value="1"/>
</dbReference>
<keyword evidence="5 7" id="KW-0687">Ribonucleoprotein</keyword>
<keyword evidence="2 7" id="KW-0699">rRNA-binding</keyword>
<comment type="similarity">
    <text evidence="1 7">Belongs to the universal ribosomal protein uL18 family.</text>
</comment>
<evidence type="ECO:0000313" key="8">
    <source>
        <dbReference type="EMBL" id="MFC3147475.1"/>
    </source>
</evidence>
<evidence type="ECO:0000256" key="2">
    <source>
        <dbReference type="ARBA" id="ARBA00022730"/>
    </source>
</evidence>
<protein>
    <recommendedName>
        <fullName evidence="6 7">Large ribosomal subunit protein uL18</fullName>
    </recommendedName>
</protein>
<accession>A0ABV7H4T2</accession>
<dbReference type="PANTHER" id="PTHR12899">
    <property type="entry name" value="39S RIBOSOMAL PROTEIN L18, MITOCHONDRIAL"/>
    <property type="match status" value="1"/>
</dbReference>
<evidence type="ECO:0000256" key="1">
    <source>
        <dbReference type="ARBA" id="ARBA00007116"/>
    </source>
</evidence>
<comment type="caution">
    <text evidence="8">The sequence shown here is derived from an EMBL/GenBank/DDBJ whole genome shotgun (WGS) entry which is preliminary data.</text>
</comment>
<comment type="function">
    <text evidence="7">This is one of the proteins that bind and probably mediate the attachment of the 5S RNA into the large ribosomal subunit, where it forms part of the central protuberance.</text>
</comment>
<evidence type="ECO:0000256" key="3">
    <source>
        <dbReference type="ARBA" id="ARBA00022884"/>
    </source>
</evidence>
<dbReference type="Pfam" id="PF00861">
    <property type="entry name" value="Ribosomal_L18p"/>
    <property type="match status" value="1"/>
</dbReference>
<evidence type="ECO:0000313" key="9">
    <source>
        <dbReference type="Proteomes" id="UP001595556"/>
    </source>
</evidence>
<dbReference type="CDD" id="cd00432">
    <property type="entry name" value="Ribosomal_L18_L5e"/>
    <property type="match status" value="1"/>
</dbReference>
<evidence type="ECO:0000256" key="4">
    <source>
        <dbReference type="ARBA" id="ARBA00022980"/>
    </source>
</evidence>
<dbReference type="InterPro" id="IPR004389">
    <property type="entry name" value="Ribosomal_uL18_bac-type"/>
</dbReference>
<reference evidence="9" key="1">
    <citation type="journal article" date="2019" name="Int. J. Syst. Evol. Microbiol.">
        <title>The Global Catalogue of Microorganisms (GCM) 10K type strain sequencing project: providing services to taxonomists for standard genome sequencing and annotation.</title>
        <authorList>
            <consortium name="The Broad Institute Genomics Platform"/>
            <consortium name="The Broad Institute Genome Sequencing Center for Infectious Disease"/>
            <person name="Wu L."/>
            <person name="Ma J."/>
        </authorList>
    </citation>
    <scope>NUCLEOTIDE SEQUENCE [LARGE SCALE GENOMIC DNA]</scope>
    <source>
        <strain evidence="9">KCTC 52168</strain>
    </source>
</reference>
<gene>
    <name evidence="7 8" type="primary">rplR</name>
    <name evidence="8" type="ORF">ACFOEN_07460</name>
</gene>
<dbReference type="NCBIfam" id="TIGR00060">
    <property type="entry name" value="L18_bact"/>
    <property type="match status" value="1"/>
</dbReference>
<dbReference type="HAMAP" id="MF_01337_B">
    <property type="entry name" value="Ribosomal_uL18_B"/>
    <property type="match status" value="1"/>
</dbReference>
<dbReference type="InterPro" id="IPR057268">
    <property type="entry name" value="Ribosomal_L18"/>
</dbReference>
<dbReference type="Proteomes" id="UP001595556">
    <property type="component" value="Unassembled WGS sequence"/>
</dbReference>
<comment type="subunit">
    <text evidence="7">Part of the 50S ribosomal subunit; part of the 5S rRNA/L5/L18/L25 subcomplex. Contacts the 5S and 23S rRNAs.</text>
</comment>
<sequence>MDKKQARLRRARSTRLRIAQLRVKRLTVHRSNLHIYATIWSEDGRLALVSASTLEAESRSALGGKGKGGNVAAAQMVGKKVAERAKAAGIEAVAFDRAGFRFHGRVKALADAAREAGLKF</sequence>
<dbReference type="InterPro" id="IPR005484">
    <property type="entry name" value="Ribosomal_uL18_bac/plant/anim"/>
</dbReference>
<keyword evidence="4 7" id="KW-0689">Ribosomal protein</keyword>
<name>A0ABV7H4T2_9BURK</name>
<evidence type="ECO:0000256" key="5">
    <source>
        <dbReference type="ARBA" id="ARBA00023274"/>
    </source>
</evidence>
<organism evidence="8 9">
    <name type="scientific">Piscinibacterium candidicorallinum</name>
    <dbReference type="NCBI Taxonomy" id="1793872"/>
    <lineage>
        <taxon>Bacteria</taxon>
        <taxon>Pseudomonadati</taxon>
        <taxon>Pseudomonadota</taxon>
        <taxon>Betaproteobacteria</taxon>
        <taxon>Burkholderiales</taxon>
        <taxon>Piscinibacterium</taxon>
    </lineage>
</organism>
<dbReference type="PANTHER" id="PTHR12899:SF3">
    <property type="entry name" value="LARGE RIBOSOMAL SUBUNIT PROTEIN UL18M"/>
    <property type="match status" value="1"/>
</dbReference>
<dbReference type="Gene3D" id="3.30.420.100">
    <property type="match status" value="1"/>
</dbReference>
<dbReference type="EMBL" id="JBHRTI010000004">
    <property type="protein sequence ID" value="MFC3147475.1"/>
    <property type="molecule type" value="Genomic_DNA"/>
</dbReference>
<keyword evidence="9" id="KW-1185">Reference proteome</keyword>
<proteinExistence type="inferred from homology"/>
<evidence type="ECO:0000256" key="6">
    <source>
        <dbReference type="ARBA" id="ARBA00035197"/>
    </source>
</evidence>
<dbReference type="RefSeq" id="WP_054126398.1">
    <property type="nucleotide sequence ID" value="NZ_CP180191.1"/>
</dbReference>
<dbReference type="GO" id="GO:0005840">
    <property type="term" value="C:ribosome"/>
    <property type="evidence" value="ECO:0007669"/>
    <property type="project" value="UniProtKB-KW"/>
</dbReference>
<evidence type="ECO:0000256" key="7">
    <source>
        <dbReference type="HAMAP-Rule" id="MF_01337"/>
    </source>
</evidence>
<keyword evidence="3 7" id="KW-0694">RNA-binding</keyword>